<sequence length="68" mass="7961">MAFFYFTFWHFFGGGEAYVRCLFICMGWNGMVILASYIRCIFFFFIHSFVNGGFCCCGCFSYLPTYTT</sequence>
<comment type="caution">
    <text evidence="2">The sequence shown here is derived from an EMBL/GenBank/DDBJ whole genome shotgun (WGS) entry which is preliminary data.</text>
</comment>
<name>A0AA40D9Z6_9PEZI</name>
<keyword evidence="1" id="KW-0472">Membrane</keyword>
<evidence type="ECO:0000313" key="3">
    <source>
        <dbReference type="Proteomes" id="UP001174997"/>
    </source>
</evidence>
<accession>A0AA40D9Z6</accession>
<keyword evidence="1" id="KW-0812">Transmembrane</keyword>
<feature type="transmembrane region" description="Helical" evidence="1">
    <location>
        <begin position="17"/>
        <end position="35"/>
    </location>
</feature>
<keyword evidence="1" id="KW-1133">Transmembrane helix</keyword>
<protein>
    <submittedName>
        <fullName evidence="2">Uncharacterized protein</fullName>
    </submittedName>
</protein>
<organism evidence="2 3">
    <name type="scientific">Cercophora samala</name>
    <dbReference type="NCBI Taxonomy" id="330535"/>
    <lineage>
        <taxon>Eukaryota</taxon>
        <taxon>Fungi</taxon>
        <taxon>Dikarya</taxon>
        <taxon>Ascomycota</taxon>
        <taxon>Pezizomycotina</taxon>
        <taxon>Sordariomycetes</taxon>
        <taxon>Sordariomycetidae</taxon>
        <taxon>Sordariales</taxon>
        <taxon>Lasiosphaeriaceae</taxon>
        <taxon>Cercophora</taxon>
    </lineage>
</organism>
<gene>
    <name evidence="2" type="ORF">QBC41DRAFT_321024</name>
</gene>
<dbReference type="EMBL" id="JAULSY010000050">
    <property type="protein sequence ID" value="KAK0668838.1"/>
    <property type="molecule type" value="Genomic_DNA"/>
</dbReference>
<evidence type="ECO:0000256" key="1">
    <source>
        <dbReference type="SAM" id="Phobius"/>
    </source>
</evidence>
<feature type="transmembrane region" description="Helical" evidence="1">
    <location>
        <begin position="42"/>
        <end position="63"/>
    </location>
</feature>
<reference evidence="2" key="1">
    <citation type="submission" date="2023-06" db="EMBL/GenBank/DDBJ databases">
        <title>Genome-scale phylogeny and comparative genomics of the fungal order Sordariales.</title>
        <authorList>
            <consortium name="Lawrence Berkeley National Laboratory"/>
            <person name="Hensen N."/>
            <person name="Bonometti L."/>
            <person name="Westerberg I."/>
            <person name="Brannstrom I.O."/>
            <person name="Guillou S."/>
            <person name="Cros-Aarteil S."/>
            <person name="Calhoun S."/>
            <person name="Haridas S."/>
            <person name="Kuo A."/>
            <person name="Mondo S."/>
            <person name="Pangilinan J."/>
            <person name="Riley R."/>
            <person name="Labutti K."/>
            <person name="Andreopoulos B."/>
            <person name="Lipzen A."/>
            <person name="Chen C."/>
            <person name="Yanf M."/>
            <person name="Daum C."/>
            <person name="Ng V."/>
            <person name="Clum A."/>
            <person name="Steindorff A."/>
            <person name="Ohm R."/>
            <person name="Martin F."/>
            <person name="Silar P."/>
            <person name="Natvig D."/>
            <person name="Lalanne C."/>
            <person name="Gautier V."/>
            <person name="Ament-Velasquez S.L."/>
            <person name="Kruys A."/>
            <person name="Hutchinson M.I."/>
            <person name="Powell A.J."/>
            <person name="Barry K."/>
            <person name="Miller A.N."/>
            <person name="Grigoriev I.V."/>
            <person name="Debuchy R."/>
            <person name="Gladieux P."/>
            <person name="Thoren M.H."/>
            <person name="Johannesson H."/>
        </authorList>
    </citation>
    <scope>NUCLEOTIDE SEQUENCE</scope>
    <source>
        <strain evidence="2">CBS 307.81</strain>
    </source>
</reference>
<keyword evidence="3" id="KW-1185">Reference proteome</keyword>
<proteinExistence type="predicted"/>
<dbReference type="AlphaFoldDB" id="A0AA40D9Z6"/>
<dbReference type="Proteomes" id="UP001174997">
    <property type="component" value="Unassembled WGS sequence"/>
</dbReference>
<evidence type="ECO:0000313" key="2">
    <source>
        <dbReference type="EMBL" id="KAK0668838.1"/>
    </source>
</evidence>